<dbReference type="Pfam" id="PF13640">
    <property type="entry name" value="2OG-FeII_Oxy_3"/>
    <property type="match status" value="1"/>
</dbReference>
<feature type="non-terminal residue" evidence="2">
    <location>
        <position position="118"/>
    </location>
</feature>
<accession>A0A482VXD0</accession>
<dbReference type="PANTHER" id="PTHR14049">
    <property type="entry name" value="LEPRECAN 1"/>
    <property type="match status" value="1"/>
</dbReference>
<dbReference type="Gene3D" id="2.60.120.620">
    <property type="entry name" value="q2cbj1_9rhob like domain"/>
    <property type="match status" value="1"/>
</dbReference>
<dbReference type="Proteomes" id="UP000292052">
    <property type="component" value="Unassembled WGS sequence"/>
</dbReference>
<proteinExistence type="predicted"/>
<feature type="domain" description="Fe2OG dioxygenase" evidence="1">
    <location>
        <begin position="1"/>
        <end position="104"/>
    </location>
</feature>
<organism evidence="2 3">
    <name type="scientific">Asbolus verrucosus</name>
    <name type="common">Desert ironclad beetle</name>
    <dbReference type="NCBI Taxonomy" id="1661398"/>
    <lineage>
        <taxon>Eukaryota</taxon>
        <taxon>Metazoa</taxon>
        <taxon>Ecdysozoa</taxon>
        <taxon>Arthropoda</taxon>
        <taxon>Hexapoda</taxon>
        <taxon>Insecta</taxon>
        <taxon>Pterygota</taxon>
        <taxon>Neoptera</taxon>
        <taxon>Endopterygota</taxon>
        <taxon>Coleoptera</taxon>
        <taxon>Polyphaga</taxon>
        <taxon>Cucujiformia</taxon>
        <taxon>Tenebrionidae</taxon>
        <taxon>Pimeliinae</taxon>
        <taxon>Asbolus</taxon>
    </lineage>
</organism>
<keyword evidence="3" id="KW-1185">Reference proteome</keyword>
<reference evidence="2 3" key="1">
    <citation type="submission" date="2017-03" db="EMBL/GenBank/DDBJ databases">
        <title>Genome of the blue death feigning beetle - Asbolus verrucosus.</title>
        <authorList>
            <person name="Rider S.D."/>
        </authorList>
    </citation>
    <scope>NUCLEOTIDE SEQUENCE [LARGE SCALE GENOMIC DNA]</scope>
    <source>
        <strain evidence="2">Butters</strain>
        <tissue evidence="2">Head and leg muscle</tissue>
    </source>
</reference>
<evidence type="ECO:0000313" key="2">
    <source>
        <dbReference type="EMBL" id="RZC37169.1"/>
    </source>
</evidence>
<dbReference type="InterPro" id="IPR005123">
    <property type="entry name" value="Oxoglu/Fe-dep_dioxygenase_dom"/>
</dbReference>
<feature type="non-terminal residue" evidence="2">
    <location>
        <position position="1"/>
    </location>
</feature>
<name>A0A482VXD0_ASBVE</name>
<evidence type="ECO:0000313" key="3">
    <source>
        <dbReference type="Proteomes" id="UP000292052"/>
    </source>
</evidence>
<gene>
    <name evidence="2" type="ORF">BDFB_003300</name>
</gene>
<sequence>SPTNRTDFSHPIHADNCNVLGDDICEKLPPAYTWRDYSAIIYLNNDFEGGEFVFSADANAEQIQSIIRPKCGRMIAFTSGSENLHGVRAVKKGSRCAIGIWFTFDPQHEETERTAAYK</sequence>
<dbReference type="STRING" id="1661398.A0A482VXD0"/>
<evidence type="ECO:0000259" key="1">
    <source>
        <dbReference type="PROSITE" id="PS51471"/>
    </source>
</evidence>
<dbReference type="OrthoDB" id="8517835at2759"/>
<dbReference type="GO" id="GO:0032963">
    <property type="term" value="P:collagen metabolic process"/>
    <property type="evidence" value="ECO:0007669"/>
    <property type="project" value="InterPro"/>
</dbReference>
<dbReference type="PROSITE" id="PS51471">
    <property type="entry name" value="FE2OG_OXY"/>
    <property type="match status" value="1"/>
</dbReference>
<dbReference type="InterPro" id="IPR044862">
    <property type="entry name" value="Pro_4_hyd_alph_FE2OG_OXY"/>
</dbReference>
<dbReference type="AlphaFoldDB" id="A0A482VXD0"/>
<dbReference type="EMBL" id="QDEB01055235">
    <property type="protein sequence ID" value="RZC37169.1"/>
    <property type="molecule type" value="Genomic_DNA"/>
</dbReference>
<dbReference type="PANTHER" id="PTHR14049:SF9">
    <property type="entry name" value="PROCOLLAGEN-PROLINE 3-DIOXYGENASE"/>
    <property type="match status" value="1"/>
</dbReference>
<protein>
    <submittedName>
        <fullName evidence="2">2OG-FeII Oxy 3 and/or Oxygenase-NA domain containing protein</fullName>
    </submittedName>
</protein>
<comment type="caution">
    <text evidence="2">The sequence shown here is derived from an EMBL/GenBank/DDBJ whole genome shotgun (WGS) entry which is preliminary data.</text>
</comment>
<dbReference type="InterPro" id="IPR039575">
    <property type="entry name" value="P3H"/>
</dbReference>